<dbReference type="InterPro" id="IPR024775">
    <property type="entry name" value="DinB-like"/>
</dbReference>
<feature type="domain" description="DinB-like" evidence="1">
    <location>
        <begin position="17"/>
        <end position="176"/>
    </location>
</feature>
<dbReference type="KEGG" id="aup:AsAng_0036490"/>
<evidence type="ECO:0000259" key="1">
    <source>
        <dbReference type="Pfam" id="PF12867"/>
    </source>
</evidence>
<dbReference type="Pfam" id="PF12867">
    <property type="entry name" value="DinB_2"/>
    <property type="match status" value="1"/>
</dbReference>
<evidence type="ECO:0000313" key="2">
    <source>
        <dbReference type="EMBL" id="BDS12924.1"/>
    </source>
</evidence>
<dbReference type="AlphaFoldDB" id="A0A916DT24"/>
<dbReference type="RefSeq" id="WP_264788264.1">
    <property type="nucleotide sequence ID" value="NZ_AP026867.1"/>
</dbReference>
<sequence length="182" mass="20775">MKSVDLLTQVQKQSQAIRQIAQQRFLPLSSQELNQKPSPQQWSIAECLEHLNYYSSYYNKAIKAAIQTAEHKGWSAVPAFSSSWLGKKSIESVDPNNLKPMKAKKNLNPSLSTVHPDVVQRFIKGQDEFLALAELAKKVNLNKAKVRIEVMKLLKLRLGDIFLFMVTHHQRHCNQALRILEA</sequence>
<name>A0A916DT24_9BACT</name>
<dbReference type="Gene3D" id="1.20.120.450">
    <property type="entry name" value="dinb family like domain"/>
    <property type="match status" value="1"/>
</dbReference>
<gene>
    <name evidence="2" type="ORF">AsAng_0036490</name>
</gene>
<dbReference type="EMBL" id="AP026867">
    <property type="protein sequence ID" value="BDS12924.1"/>
    <property type="molecule type" value="Genomic_DNA"/>
</dbReference>
<dbReference type="Proteomes" id="UP001060919">
    <property type="component" value="Chromosome"/>
</dbReference>
<accession>A0A916DT24</accession>
<dbReference type="InterPro" id="IPR034660">
    <property type="entry name" value="DinB/YfiT-like"/>
</dbReference>
<evidence type="ECO:0000313" key="3">
    <source>
        <dbReference type="Proteomes" id="UP001060919"/>
    </source>
</evidence>
<reference evidence="2" key="1">
    <citation type="submission" date="2022-09" db="EMBL/GenBank/DDBJ databases">
        <title>Aureispira anguillicida sp. nov., isolated from Leptocephalus of Japanese eel Anguilla japonica.</title>
        <authorList>
            <person name="Yuasa K."/>
            <person name="Mekata T."/>
            <person name="Ikunari K."/>
        </authorList>
    </citation>
    <scope>NUCLEOTIDE SEQUENCE</scope>
    <source>
        <strain evidence="2">EL160426</strain>
    </source>
</reference>
<protein>
    <submittedName>
        <fullName evidence="2">DinB family protein</fullName>
    </submittedName>
</protein>
<proteinExistence type="predicted"/>
<dbReference type="SUPFAM" id="SSF109854">
    <property type="entry name" value="DinB/YfiT-like putative metalloenzymes"/>
    <property type="match status" value="1"/>
</dbReference>
<keyword evidence="3" id="KW-1185">Reference proteome</keyword>
<organism evidence="2 3">
    <name type="scientific">Aureispira anguillae</name>
    <dbReference type="NCBI Taxonomy" id="2864201"/>
    <lineage>
        <taxon>Bacteria</taxon>
        <taxon>Pseudomonadati</taxon>
        <taxon>Bacteroidota</taxon>
        <taxon>Saprospiria</taxon>
        <taxon>Saprospirales</taxon>
        <taxon>Saprospiraceae</taxon>
        <taxon>Aureispira</taxon>
    </lineage>
</organism>